<dbReference type="RefSeq" id="XP_069232769.1">
    <property type="nucleotide sequence ID" value="XM_069370465.1"/>
</dbReference>
<dbReference type="GeneID" id="96003303"/>
<dbReference type="InterPro" id="IPR010730">
    <property type="entry name" value="HET"/>
</dbReference>
<dbReference type="Proteomes" id="UP000803884">
    <property type="component" value="Unassembled WGS sequence"/>
</dbReference>
<gene>
    <name evidence="3" type="ORF">WHR41_01859</name>
</gene>
<reference evidence="3 4" key="1">
    <citation type="journal article" date="2020" name="Microbiol. Resour. Announc.">
        <title>Draft Genome Sequence of a Cladosporium Species Isolated from the Mesophotic Ascidian Didemnum maculosum.</title>
        <authorList>
            <person name="Gioti A."/>
            <person name="Siaperas R."/>
            <person name="Nikolaivits E."/>
            <person name="Le Goff G."/>
            <person name="Ouazzani J."/>
            <person name="Kotoulas G."/>
            <person name="Topakas E."/>
        </authorList>
    </citation>
    <scope>NUCLEOTIDE SEQUENCE [LARGE SCALE GENOMIC DNA]</scope>
    <source>
        <strain evidence="3 4">TM138-S3</strain>
    </source>
</reference>
<evidence type="ECO:0000313" key="4">
    <source>
        <dbReference type="Proteomes" id="UP000803884"/>
    </source>
</evidence>
<evidence type="ECO:0000259" key="2">
    <source>
        <dbReference type="Pfam" id="PF06985"/>
    </source>
</evidence>
<dbReference type="InterPro" id="IPR052895">
    <property type="entry name" value="HetReg/Transcr_Mod"/>
</dbReference>
<feature type="domain" description="Heterokaryon incompatibility" evidence="2">
    <location>
        <begin position="48"/>
        <end position="157"/>
    </location>
</feature>
<evidence type="ECO:0000313" key="3">
    <source>
        <dbReference type="EMBL" id="KAL1589664.1"/>
    </source>
</evidence>
<name>A0AB34KX70_9PEZI</name>
<protein>
    <recommendedName>
        <fullName evidence="2">Heterokaryon incompatibility domain-containing protein</fullName>
    </recommendedName>
</protein>
<dbReference type="AlphaFoldDB" id="A0AB34KX70"/>
<dbReference type="Pfam" id="PF06985">
    <property type="entry name" value="HET"/>
    <property type="match status" value="1"/>
</dbReference>
<dbReference type="EMBL" id="JAAQHG020000004">
    <property type="protein sequence ID" value="KAL1589664.1"/>
    <property type="molecule type" value="Genomic_DNA"/>
</dbReference>
<feature type="region of interest" description="Disordered" evidence="1">
    <location>
        <begin position="564"/>
        <end position="593"/>
    </location>
</feature>
<organism evidence="3 4">
    <name type="scientific">Cladosporium halotolerans</name>
    <dbReference type="NCBI Taxonomy" id="1052096"/>
    <lineage>
        <taxon>Eukaryota</taxon>
        <taxon>Fungi</taxon>
        <taxon>Dikarya</taxon>
        <taxon>Ascomycota</taxon>
        <taxon>Pezizomycotina</taxon>
        <taxon>Dothideomycetes</taxon>
        <taxon>Dothideomycetidae</taxon>
        <taxon>Cladosporiales</taxon>
        <taxon>Cladosporiaceae</taxon>
        <taxon>Cladosporium</taxon>
    </lineage>
</organism>
<dbReference type="PANTHER" id="PTHR24148:SF64">
    <property type="entry name" value="HETEROKARYON INCOMPATIBILITY DOMAIN-CONTAINING PROTEIN"/>
    <property type="match status" value="1"/>
</dbReference>
<comment type="caution">
    <text evidence="3">The sequence shown here is derived from an EMBL/GenBank/DDBJ whole genome shotgun (WGS) entry which is preliminary data.</text>
</comment>
<dbReference type="PANTHER" id="PTHR24148">
    <property type="entry name" value="ANKYRIN REPEAT DOMAIN-CONTAINING PROTEIN 39 HOMOLOG-RELATED"/>
    <property type="match status" value="1"/>
</dbReference>
<proteinExistence type="predicted"/>
<keyword evidence="4" id="KW-1185">Reference proteome</keyword>
<evidence type="ECO:0000256" key="1">
    <source>
        <dbReference type="SAM" id="MobiDB-lite"/>
    </source>
</evidence>
<sequence>MAENPFARLFTAQPASSTIATLARLAPGRQDDELAISLMTSNPSTTTYDCISYDRSREYEKTEVSVDGKPMAIPQPLLESLKAFRHKTDHTVLWADLLTGDTAEERSKQASVMKEVLQNARTVYCYAGSCQHGRSKDAYSVIQTLANWWRQAALHANFPKKLSMATTQHMLDVQTSLLARNTADLLLEDKDLWKDIFGVLSSPYFETAQAITDIILGKKVLVCSENGSIPWEDFTIAYNSALMILSANGVEIPEKVQKHFVQVSSIHVSVQRYDAGETLELFPMLQTVRDASSPADPRELVFSMLPIVTPSGRVKILGSKPEVLPAADYSKSVQQVFTEAAKHIIHERQDLLIWWKESPPCGKKITGLPSFAPDWSAGLSKDVPAVSTTSGLRMWWDNVKTKKRIYVDDEGLLHVQAHAIDRVTTVSPILTKENWRRTLLNEWKSGQKVPGESPSEVMDRFWRALVLDTDADFGETMRDIKKPDVMMRDSFQSILAEEMILDHLSCTLEQLSTDPNLQARARADELCRDLGPSTGKSQEYEALVLRNSLGRRMFKTRNGKIGMTAVETPAPRPDQPDGSPAPPMPDFSSTMNDPLGRSMMAGFQNFLAKRDGKAASALSKAMSGTLPGQFLPGVRYGDVVVALVGGFQPYILRAKDADVNESIGSGVQADSLYSFVGDCHLQGEMDGERFKEPAGFFFSGGWKSDVPLVDVVIS</sequence>
<accession>A0AB34KX70</accession>